<name>A0A8T2TBJ7_CERRI</name>
<dbReference type="EMBL" id="CM035419">
    <property type="protein sequence ID" value="KAH7415103.1"/>
    <property type="molecule type" value="Genomic_DNA"/>
</dbReference>
<dbReference type="Pfam" id="PF23797">
    <property type="entry name" value="Beta-prop_ELP1_2nd"/>
    <property type="match status" value="1"/>
</dbReference>
<feature type="domain" description="ELP1 alpha-solenoid" evidence="11">
    <location>
        <begin position="719"/>
        <end position="945"/>
    </location>
</feature>
<dbReference type="GO" id="GO:0000049">
    <property type="term" value="F:tRNA binding"/>
    <property type="evidence" value="ECO:0007669"/>
    <property type="project" value="TreeGrafter"/>
</dbReference>
<dbReference type="GO" id="GO:0002926">
    <property type="term" value="P:tRNA wobble base 5-methoxycarbonylmethyl-2-thiouridinylation"/>
    <property type="evidence" value="ECO:0007669"/>
    <property type="project" value="TreeGrafter"/>
</dbReference>
<reference evidence="13" key="1">
    <citation type="submission" date="2021-08" db="EMBL/GenBank/DDBJ databases">
        <title>WGS assembly of Ceratopteris richardii.</title>
        <authorList>
            <person name="Marchant D.B."/>
            <person name="Chen G."/>
            <person name="Jenkins J."/>
            <person name="Shu S."/>
            <person name="Leebens-Mack J."/>
            <person name="Grimwood J."/>
            <person name="Schmutz J."/>
            <person name="Soltis P."/>
            <person name="Soltis D."/>
            <person name="Chen Z.-H."/>
        </authorList>
    </citation>
    <scope>NUCLEOTIDE SEQUENCE</scope>
    <source>
        <strain evidence="13">Whitten #5841</strain>
        <tissue evidence="13">Leaf</tissue>
    </source>
</reference>
<comment type="similarity">
    <text evidence="2 6">Belongs to the ELP1/IKA1 family.</text>
</comment>
<dbReference type="InterPro" id="IPR056164">
    <property type="entry name" value="Beta-prop_ELP1_1st"/>
</dbReference>
<proteinExistence type="inferred from homology"/>
<comment type="caution">
    <text evidence="13">The sequence shown here is derived from an EMBL/GenBank/DDBJ whole genome shotgun (WGS) entry which is preliminary data.</text>
</comment>
<dbReference type="InterPro" id="IPR056169">
    <property type="entry name" value="HB_ELP1"/>
</dbReference>
<dbReference type="SUPFAM" id="SSF69322">
    <property type="entry name" value="Tricorn protease domain 2"/>
    <property type="match status" value="1"/>
</dbReference>
<comment type="pathway">
    <text evidence="1">tRNA modification; 5-methoxycarbonylmethyl-2-thiouridine-tRNA biosynthesis.</text>
</comment>
<evidence type="ECO:0000256" key="1">
    <source>
        <dbReference type="ARBA" id="ARBA00005043"/>
    </source>
</evidence>
<evidence type="ECO:0000313" key="14">
    <source>
        <dbReference type="Proteomes" id="UP000825935"/>
    </source>
</evidence>
<dbReference type="OrthoDB" id="40048at2759"/>
<feature type="region of interest" description="Disordered" evidence="7">
    <location>
        <begin position="1206"/>
        <end position="1235"/>
    </location>
</feature>
<evidence type="ECO:0000256" key="4">
    <source>
        <dbReference type="ARBA" id="ARBA00022694"/>
    </source>
</evidence>
<dbReference type="Pfam" id="PF04762">
    <property type="entry name" value="Beta-prop_ELP1_1st"/>
    <property type="match status" value="2"/>
</dbReference>
<keyword evidence="4" id="KW-0819">tRNA processing</keyword>
<dbReference type="InterPro" id="IPR015943">
    <property type="entry name" value="WD40/YVTN_repeat-like_dom_sf"/>
</dbReference>
<feature type="domain" description="ELP1 three-helical bundle" evidence="12">
    <location>
        <begin position="1126"/>
        <end position="1285"/>
    </location>
</feature>
<dbReference type="InterPro" id="IPR056167">
    <property type="entry name" value="A-sol_ELP1"/>
</dbReference>
<gene>
    <name evidence="13" type="ORF">KP509_14G027500</name>
</gene>
<comment type="subcellular location">
    <subcellularLocation>
        <location evidence="6">Cytoplasm</location>
    </subcellularLocation>
    <subcellularLocation>
        <location evidence="6">Nucleus</location>
    </subcellularLocation>
</comment>
<dbReference type="Pfam" id="PF23925">
    <property type="entry name" value="A-sol_ELP1"/>
    <property type="match status" value="1"/>
</dbReference>
<dbReference type="InterPro" id="IPR006849">
    <property type="entry name" value="Elp1"/>
</dbReference>
<dbReference type="GO" id="GO:0005634">
    <property type="term" value="C:nucleus"/>
    <property type="evidence" value="ECO:0007669"/>
    <property type="project" value="UniProtKB-SubCell"/>
</dbReference>
<dbReference type="GO" id="GO:0005829">
    <property type="term" value="C:cytosol"/>
    <property type="evidence" value="ECO:0007669"/>
    <property type="project" value="TreeGrafter"/>
</dbReference>
<dbReference type="OMA" id="WRESLYC"/>
<organism evidence="13 14">
    <name type="scientific">Ceratopteris richardii</name>
    <name type="common">Triangle waterfern</name>
    <dbReference type="NCBI Taxonomy" id="49495"/>
    <lineage>
        <taxon>Eukaryota</taxon>
        <taxon>Viridiplantae</taxon>
        <taxon>Streptophyta</taxon>
        <taxon>Embryophyta</taxon>
        <taxon>Tracheophyta</taxon>
        <taxon>Polypodiopsida</taxon>
        <taxon>Polypodiidae</taxon>
        <taxon>Polypodiales</taxon>
        <taxon>Pteridineae</taxon>
        <taxon>Pteridaceae</taxon>
        <taxon>Parkerioideae</taxon>
        <taxon>Ceratopteris</taxon>
    </lineage>
</organism>
<dbReference type="PANTHER" id="PTHR12747">
    <property type="entry name" value="ELONGATOR COMPLEX PROTEIN 1"/>
    <property type="match status" value="1"/>
</dbReference>
<keyword evidence="3 6" id="KW-0963">Cytoplasm</keyword>
<dbReference type="PIRSF" id="PIRSF017233">
    <property type="entry name" value="IKAP"/>
    <property type="match status" value="1"/>
</dbReference>
<dbReference type="InterPro" id="IPR056165">
    <property type="entry name" value="Beta-prop_ELP1_2nd"/>
</dbReference>
<dbReference type="GO" id="GO:0033588">
    <property type="term" value="C:elongator holoenzyme complex"/>
    <property type="evidence" value="ECO:0007669"/>
    <property type="project" value="InterPro"/>
</dbReference>
<dbReference type="Pfam" id="PF23878">
    <property type="entry name" value="TPR_ELP1"/>
    <property type="match status" value="1"/>
</dbReference>
<feature type="domain" description="ELP1 N-terminal second beta-propeller" evidence="9">
    <location>
        <begin position="356"/>
        <end position="693"/>
    </location>
</feature>
<dbReference type="PANTHER" id="PTHR12747:SF0">
    <property type="entry name" value="ELONGATOR COMPLEX PROTEIN 1"/>
    <property type="match status" value="1"/>
</dbReference>
<keyword evidence="14" id="KW-1185">Reference proteome</keyword>
<feature type="domain" description="ELP1 first N-terminal beta-propeller" evidence="8">
    <location>
        <begin position="1"/>
        <end position="154"/>
    </location>
</feature>
<evidence type="ECO:0000256" key="6">
    <source>
        <dbReference type="PIRNR" id="PIRNR017233"/>
    </source>
</evidence>
<feature type="domain" description="ELP1 first N-terminal beta-propeller" evidence="8">
    <location>
        <begin position="166"/>
        <end position="323"/>
    </location>
</feature>
<dbReference type="InterPro" id="IPR056166">
    <property type="entry name" value="TPR_ELP1"/>
</dbReference>
<evidence type="ECO:0000256" key="5">
    <source>
        <dbReference type="ARBA" id="ARBA00029535"/>
    </source>
</evidence>
<protein>
    <recommendedName>
        <fullName evidence="5 6">Elongator complex protein 1</fullName>
    </recommendedName>
</protein>
<evidence type="ECO:0000259" key="10">
    <source>
        <dbReference type="Pfam" id="PF23878"/>
    </source>
</evidence>
<feature type="domain" description="ELP1 TPR" evidence="10">
    <location>
        <begin position="954"/>
        <end position="1115"/>
    </location>
</feature>
<evidence type="ECO:0000256" key="2">
    <source>
        <dbReference type="ARBA" id="ARBA00006086"/>
    </source>
</evidence>
<evidence type="ECO:0000256" key="7">
    <source>
        <dbReference type="SAM" id="MobiDB-lite"/>
    </source>
</evidence>
<evidence type="ECO:0000259" key="11">
    <source>
        <dbReference type="Pfam" id="PF23925"/>
    </source>
</evidence>
<evidence type="ECO:0000259" key="9">
    <source>
        <dbReference type="Pfam" id="PF23797"/>
    </source>
</evidence>
<evidence type="ECO:0000259" key="8">
    <source>
        <dbReference type="Pfam" id="PF04762"/>
    </source>
</evidence>
<keyword evidence="6" id="KW-0539">Nucleus</keyword>
<sequence>MRNLRTASVESWQLALSAETHGTICLATLDASREQLFFVTSMASLLCYAYRNHQLLWEIPLLSGQELLMESIVGLELMMDNEILVVGTESGELLSVLVSTQHVEVVGSLEGGVLHMSASPDGELLAIITALGMLVVMTSDWEVLYEVALDKNTQLKDIADTKAVNQSTEFARITWRSDGKYFATLQGSMTHNSAKELHIWERDTGTLHACSKSISAPCPGLDWIPNGTRIATANFQDMSHQPARIIFFERNGLDRGSFDVSGPVGARVKCIRWNCNSDLLALLVDCGHFDSIQIWTVNNYHWYLKLEWQYVKESRINFIWHPEKPMQMFTWNRLGCFQLLKLCWDNAVTGDSIALVIDGSRILATPLTQGLIPPPMSFLQFKHSSSVCMVSLHELGDGGFSVASSLCNGTISLVALPRVDDWVAYEGSEIVIPDALLLGQTQSFPCMRLLSWLNPTTLLGVVSSTCNKGPVDADSFWPPWEQKHHCTSELLLELEVFKGEAAGNEASLCKSGWSFKCNNRTLLNKRVLTVVHHPAREGLIIHFEDGSLSFYTNNGGLIKDIEAPVRKLDYPSLWVEAIANPSDDSLVLLGMDSEGKLQANSKLVSKDCTGFSVHKANINGRRVLHALYTTRQDILFIENIEDILRTEEPAAIAHDLPSTLPINVNQEKINKHQRHGVKAIFKERTVWEKGARLITAMGGDSTAVILQTTRGNLETVYPRTLVIGSIVGALCDSKFNEAMLLARRHRINLNVLIDFLGWECFVQRCVYFVRQIKNLSHITELVCAVSNGNLAENAYQDLLAPFLKDMGDQSAKDDHNIKPFQGSKIQCIMHAIRKALEDEVSMSPKRELCILTTMAYCDPPELEAALTRVKKIREEELSQIILEDDADTQSKMLSAEEALKHLLWLSDSRLVFNAALGLYDLHLAAMVAANSQGDPKEFLPLLEELEKMPVSLMKYTIDYKLGRYESALRNLAAAGSAHFDQCLKLIKEQPDLFPVGKQLFQEGAERMVLLKAWGDYLLGEEKFQDAAAAFLSCSQMNKALGAYRAGGLWQCVIAVAGTMGYTQDEMIRLAHELREELQALGRPGDAAKIALEHCKEPDDAVHLYIEAREWAEAVRIASLCENSKSIEEQIKSAALECAGLHMAEFQEGLEKVGRYLARYLAVRQRRQLLESKLRSESREDVEDDIASDVSSNVSGMSVYTTGTRSSSKLSFQSSRKGNKQAAKSRSGKIRAGSPGEEVALVEHLEGMKTPDGTLEDIQKLLHILVLHKQNLVAEKLQHLVSEFQTSQHRAVLEAVGSITEKVKQPKWAIEILGRST</sequence>
<accession>A0A8T2TBJ7</accession>
<evidence type="ECO:0000256" key="3">
    <source>
        <dbReference type="ARBA" id="ARBA00022490"/>
    </source>
</evidence>
<comment type="function">
    <text evidence="6">Component of the elongator complex which is required for multiple tRNA modifications, including mcm5U (5-methoxycarbonylmethyl uridine), mcm5s2U (5-methoxycarbonylmethyl-2-thiouridine), and ncm5U (5-carbamoylmethyl uridine). The elongator complex catalyzes formation of carboxymethyluridine in the wobble base at position 34 in tRNAs.</text>
</comment>
<evidence type="ECO:0000259" key="12">
    <source>
        <dbReference type="Pfam" id="PF23936"/>
    </source>
</evidence>
<evidence type="ECO:0000313" key="13">
    <source>
        <dbReference type="EMBL" id="KAH7415103.1"/>
    </source>
</evidence>
<dbReference type="Proteomes" id="UP000825935">
    <property type="component" value="Chromosome 14"/>
</dbReference>
<dbReference type="Gene3D" id="2.130.10.10">
    <property type="entry name" value="YVTN repeat-like/Quinoprotein amine dehydrogenase"/>
    <property type="match status" value="1"/>
</dbReference>
<dbReference type="Pfam" id="PF23936">
    <property type="entry name" value="HB_ELP1"/>
    <property type="match status" value="1"/>
</dbReference>